<keyword evidence="2" id="KW-0067">ATP-binding</keyword>
<evidence type="ECO:0000259" key="5">
    <source>
        <dbReference type="SMART" id="SM00534"/>
    </source>
</evidence>
<dbReference type="Proteomes" id="UP000199072">
    <property type="component" value="Unassembled WGS sequence"/>
</dbReference>
<dbReference type="SUPFAM" id="SSF52540">
    <property type="entry name" value="P-loop containing nucleoside triphosphate hydrolases"/>
    <property type="match status" value="1"/>
</dbReference>
<dbReference type="STRING" id="1391627.SAMN05216464_1238"/>
<evidence type="ECO:0000313" key="6">
    <source>
        <dbReference type="EMBL" id="SDF64892.1"/>
    </source>
</evidence>
<dbReference type="InterPro" id="IPR000432">
    <property type="entry name" value="DNA_mismatch_repair_MutS_C"/>
</dbReference>
<evidence type="ECO:0000256" key="3">
    <source>
        <dbReference type="ARBA" id="ARBA00023125"/>
    </source>
</evidence>
<name>A0A1G7MT10_9SPHI</name>
<sequence>MTIWPLILFIIVALIAMSSFYKRSNQERKKLAEIKALWGQVLAKARNFKLISAYLRIDTDSNISIETAADIDLDNVFEYIDRTSSKPGEQYLYKMLHQPQYGEGHFTQLEQEITKLTANKERREAIQLKLSKLNNGDAYYLPELFAKPHQSLFHPLVELYIKTAFLFVIALITLLVVATNQIWLFLLLGVLFINTGLHFQNKNKVIVYTRSLPQLLLLYSTGKWLFKEDLFTKDSPAGQSLTNIAKLKRSLNSINLQGLTASDPTDMSYLLMEWLNMFLLIEPRNFIASIKKVNNYRSDIRTLFECVARVDVAIGIQSVRDGLPYYCKPNFTTDGGELIIQDLFHPLIDDCIPNSISSNNSQGVLITGSNMSGKTTFIRAITINTLLSQTIHTSCARVYQAPPLKIFTSIDMSDDLGGHKSYFQAEALSVLNIVKNCPVSEPVKSLVIIDEIFRGTNTIDRIAAAKAVLSYLIANKNFVFVSTHDLELAELLGNEYAVYSFEEMAGDDRLVFDYKIKKGLLKNKNGIAVLQGLGYPQDIINDAYVVSRQLKEKYDL</sequence>
<reference evidence="6 7" key="1">
    <citation type="submission" date="2016-10" db="EMBL/GenBank/DDBJ databases">
        <authorList>
            <person name="de Groot N.N."/>
        </authorList>
    </citation>
    <scope>NUCLEOTIDE SEQUENCE [LARGE SCALE GENOMIC DNA]</scope>
    <source>
        <strain evidence="6 7">47C3B</strain>
    </source>
</reference>
<dbReference type="InterPro" id="IPR027417">
    <property type="entry name" value="P-loop_NTPase"/>
</dbReference>
<dbReference type="InterPro" id="IPR045076">
    <property type="entry name" value="MutS"/>
</dbReference>
<keyword evidence="4" id="KW-0472">Membrane</keyword>
<dbReference type="AlphaFoldDB" id="A0A1G7MT10"/>
<gene>
    <name evidence="6" type="ORF">SAMN05216464_1238</name>
</gene>
<dbReference type="PANTHER" id="PTHR11361">
    <property type="entry name" value="DNA MISMATCH REPAIR PROTEIN MUTS FAMILY MEMBER"/>
    <property type="match status" value="1"/>
</dbReference>
<feature type="domain" description="DNA mismatch repair proteins mutS family" evidence="5">
    <location>
        <begin position="361"/>
        <end position="548"/>
    </location>
</feature>
<accession>A0A1G7MT10</accession>
<dbReference type="PANTHER" id="PTHR11361:SF152">
    <property type="entry name" value="DNA MISMATCH REPAIR PROTEIN"/>
    <property type="match status" value="1"/>
</dbReference>
<dbReference type="GO" id="GO:0005524">
    <property type="term" value="F:ATP binding"/>
    <property type="evidence" value="ECO:0007669"/>
    <property type="project" value="UniProtKB-KW"/>
</dbReference>
<feature type="transmembrane region" description="Helical" evidence="4">
    <location>
        <begin position="159"/>
        <end position="176"/>
    </location>
</feature>
<organism evidence="6 7">
    <name type="scientific">Mucilaginibacter pineti</name>
    <dbReference type="NCBI Taxonomy" id="1391627"/>
    <lineage>
        <taxon>Bacteria</taxon>
        <taxon>Pseudomonadati</taxon>
        <taxon>Bacteroidota</taxon>
        <taxon>Sphingobacteriia</taxon>
        <taxon>Sphingobacteriales</taxon>
        <taxon>Sphingobacteriaceae</taxon>
        <taxon>Mucilaginibacter</taxon>
    </lineage>
</organism>
<keyword evidence="4" id="KW-1133">Transmembrane helix</keyword>
<keyword evidence="7" id="KW-1185">Reference proteome</keyword>
<dbReference type="GO" id="GO:0030983">
    <property type="term" value="F:mismatched DNA binding"/>
    <property type="evidence" value="ECO:0007669"/>
    <property type="project" value="InterPro"/>
</dbReference>
<feature type="transmembrane region" description="Helical" evidence="4">
    <location>
        <begin position="6"/>
        <end position="21"/>
    </location>
</feature>
<evidence type="ECO:0000256" key="2">
    <source>
        <dbReference type="ARBA" id="ARBA00022840"/>
    </source>
</evidence>
<dbReference type="GO" id="GO:0140664">
    <property type="term" value="F:ATP-dependent DNA damage sensor activity"/>
    <property type="evidence" value="ECO:0007669"/>
    <property type="project" value="InterPro"/>
</dbReference>
<keyword evidence="1" id="KW-0547">Nucleotide-binding</keyword>
<keyword evidence="3" id="KW-0238">DNA-binding</keyword>
<protein>
    <submittedName>
        <fullName evidence="6">MutS domain V</fullName>
    </submittedName>
</protein>
<dbReference type="GO" id="GO:0006298">
    <property type="term" value="P:mismatch repair"/>
    <property type="evidence" value="ECO:0007669"/>
    <property type="project" value="InterPro"/>
</dbReference>
<evidence type="ECO:0000313" key="7">
    <source>
        <dbReference type="Proteomes" id="UP000199072"/>
    </source>
</evidence>
<keyword evidence="4" id="KW-0812">Transmembrane</keyword>
<dbReference type="OrthoDB" id="1097361at2"/>
<proteinExistence type="predicted"/>
<dbReference type="GO" id="GO:0005829">
    <property type="term" value="C:cytosol"/>
    <property type="evidence" value="ECO:0007669"/>
    <property type="project" value="TreeGrafter"/>
</dbReference>
<dbReference type="Gene3D" id="3.40.50.300">
    <property type="entry name" value="P-loop containing nucleotide triphosphate hydrolases"/>
    <property type="match status" value="1"/>
</dbReference>
<dbReference type="EMBL" id="FNAI01000023">
    <property type="protein sequence ID" value="SDF64892.1"/>
    <property type="molecule type" value="Genomic_DNA"/>
</dbReference>
<evidence type="ECO:0000256" key="1">
    <source>
        <dbReference type="ARBA" id="ARBA00022741"/>
    </source>
</evidence>
<dbReference type="SMART" id="SM00534">
    <property type="entry name" value="MUTSac"/>
    <property type="match status" value="1"/>
</dbReference>
<evidence type="ECO:0000256" key="4">
    <source>
        <dbReference type="SAM" id="Phobius"/>
    </source>
</evidence>
<dbReference type="Pfam" id="PF00488">
    <property type="entry name" value="MutS_V"/>
    <property type="match status" value="1"/>
</dbReference>
<dbReference type="RefSeq" id="WP_091156864.1">
    <property type="nucleotide sequence ID" value="NZ_FNAI01000023.1"/>
</dbReference>